<proteinExistence type="predicted"/>
<keyword evidence="3" id="KW-1185">Reference proteome</keyword>
<protein>
    <recommendedName>
        <fullName evidence="1">HNH domain-containing protein</fullName>
    </recommendedName>
</protein>
<dbReference type="Pfam" id="PF01844">
    <property type="entry name" value="HNH"/>
    <property type="match status" value="1"/>
</dbReference>
<gene>
    <name evidence="2" type="ORF">STH12_03239</name>
</gene>
<dbReference type="EMBL" id="CP020373">
    <property type="protein sequence ID" value="AZQ12299.1"/>
    <property type="molecule type" value="Genomic_DNA"/>
</dbReference>
<dbReference type="RefSeq" id="WP_126168486.1">
    <property type="nucleotide sequence ID" value="NZ_CP020373.1"/>
</dbReference>
<feature type="domain" description="HNH" evidence="1">
    <location>
        <begin position="77"/>
        <end position="119"/>
    </location>
</feature>
<dbReference type="InterPro" id="IPR003615">
    <property type="entry name" value="HNH_nuc"/>
</dbReference>
<dbReference type="CDD" id="cd00085">
    <property type="entry name" value="HNHc"/>
    <property type="match status" value="1"/>
</dbReference>
<organism evidence="2 3">
    <name type="scientific">Shewanella khirikhana</name>
    <dbReference type="NCBI Taxonomy" id="1965282"/>
    <lineage>
        <taxon>Bacteria</taxon>
        <taxon>Pseudomonadati</taxon>
        <taxon>Pseudomonadota</taxon>
        <taxon>Gammaproteobacteria</taxon>
        <taxon>Alteromonadales</taxon>
        <taxon>Shewanellaceae</taxon>
        <taxon>Shewanella</taxon>
    </lineage>
</organism>
<dbReference type="Proteomes" id="UP000278437">
    <property type="component" value="Chromosome"/>
</dbReference>
<sequence>MSKRTENALLARGFDSHLASRLANSGVTLANLKSMQRNQLLNLGLNEHYISIVYSEPRPPIPEKTLLSVLYKNRRTCCVCRITQKPIILHHINEWSISRDHSEQNLATLCLDCHDLAHSKKQLSQNLIPSEILNCKLKWEYDVSTLDTQTILRLKQERDVARWDWINLQRVFELLNNLEFSIEDSPFITQLKSNNIIDSRGFIKDEQFWNLGKSTQHYFIDFGGGSDIASYLSAILEAVVTTIPVTDITPMLKNRTEIQSLVTNGSYIAVQAPFYFTSISGADSLRDEVKTAYYQGYGIRIEFTFQPWYCMSCSARHGAMTGRKVQTIFGFVRDISSVDGELVISLSCLGAGTAFKRHENRVRPNFYN</sequence>
<dbReference type="InterPro" id="IPR002711">
    <property type="entry name" value="HNH"/>
</dbReference>
<accession>A0ABM7DRH3</accession>
<evidence type="ECO:0000313" key="3">
    <source>
        <dbReference type="Proteomes" id="UP000278437"/>
    </source>
</evidence>
<name>A0ABM7DRH3_9GAMM</name>
<reference evidence="3" key="1">
    <citation type="submission" date="2017-03" db="EMBL/GenBank/DDBJ databases">
        <title>Full genome sequence of a non-lethal Shewanella isolate that potentiates virulence of Vibio parahaemolyticus causing acute hepatopancreatic necrosis disease (AHPND) in shrimp.</title>
        <authorList>
            <person name="Prachumwat A."/>
            <person name="Sritunyalucksana K."/>
        </authorList>
    </citation>
    <scope>NUCLEOTIDE SEQUENCE [LARGE SCALE GENOMIC DNA]</scope>
    <source>
        <strain evidence="3">TH2012</strain>
    </source>
</reference>
<evidence type="ECO:0000259" key="1">
    <source>
        <dbReference type="Pfam" id="PF01844"/>
    </source>
</evidence>
<evidence type="ECO:0000313" key="2">
    <source>
        <dbReference type="EMBL" id="AZQ12299.1"/>
    </source>
</evidence>